<sequence>MNANTVKEECSSDQKLVLVFFGSPHKNGTSAKLLDAFLAPFYGNAEVRIIHSYEQKIAPCLGCNVCAAEQTCSQRDFDGLDLLIRRADAIVVATPVYNLGFPAPLKAIIDRTQRYYAARFFLGVQKPIEKHKTAALLVTCGSSEPEDAALLYRQLERVFSVMNTKLKGMTVWADTDADDGHSTFEKARKAARDLALAILCEM</sequence>
<proteinExistence type="predicted"/>
<dbReference type="SUPFAM" id="SSF52218">
    <property type="entry name" value="Flavoproteins"/>
    <property type="match status" value="1"/>
</dbReference>
<name>A0ABT4BPX2_9FIRM</name>
<evidence type="ECO:0000313" key="5">
    <source>
        <dbReference type="Proteomes" id="UP001082703"/>
    </source>
</evidence>
<dbReference type="EMBL" id="JAPOHA010000001">
    <property type="protein sequence ID" value="MCY1712941.1"/>
    <property type="molecule type" value="Genomic_DNA"/>
</dbReference>
<evidence type="ECO:0000256" key="1">
    <source>
        <dbReference type="ARBA" id="ARBA00022630"/>
    </source>
</evidence>
<dbReference type="PANTHER" id="PTHR43278:SF2">
    <property type="entry name" value="IRON-SULFUR FLAVOPROTEIN"/>
    <property type="match status" value="1"/>
</dbReference>
<evidence type="ECO:0000313" key="4">
    <source>
        <dbReference type="EMBL" id="MCY1712941.1"/>
    </source>
</evidence>
<dbReference type="InterPro" id="IPR051796">
    <property type="entry name" value="ISF_SsuE-like"/>
</dbReference>
<keyword evidence="1" id="KW-0285">Flavoprotein</keyword>
<dbReference type="Gene3D" id="3.40.50.360">
    <property type="match status" value="1"/>
</dbReference>
<accession>A0ABT4BPX2</accession>
<dbReference type="InterPro" id="IPR029039">
    <property type="entry name" value="Flavoprotein-like_sf"/>
</dbReference>
<keyword evidence="5" id="KW-1185">Reference proteome</keyword>
<keyword evidence="2" id="KW-0288">FMN</keyword>
<dbReference type="RefSeq" id="WP_268056946.1">
    <property type="nucleotide sequence ID" value="NZ_JAPOHA010000001.1"/>
</dbReference>
<evidence type="ECO:0000259" key="3">
    <source>
        <dbReference type="Pfam" id="PF03358"/>
    </source>
</evidence>
<feature type="domain" description="NADPH-dependent FMN reductase-like" evidence="3">
    <location>
        <begin position="17"/>
        <end position="146"/>
    </location>
</feature>
<dbReference type="PANTHER" id="PTHR43278">
    <property type="entry name" value="NAD(P)H-DEPENDENT FMN-CONTAINING OXIDOREDUCTASE YWQN-RELATED"/>
    <property type="match status" value="1"/>
</dbReference>
<reference evidence="4 5" key="1">
    <citation type="submission" date="2022-11" db="EMBL/GenBank/DDBJ databases">
        <authorList>
            <person name="Caiyu Z."/>
        </authorList>
    </citation>
    <scope>NUCLEOTIDE SEQUENCE [LARGE SCALE GENOMIC DNA]</scope>
    <source>
        <strain evidence="4 5">YR-4</strain>
    </source>
</reference>
<comment type="caution">
    <text evidence="4">The sequence shown here is derived from an EMBL/GenBank/DDBJ whole genome shotgun (WGS) entry which is preliminary data.</text>
</comment>
<dbReference type="Proteomes" id="UP001082703">
    <property type="component" value="Unassembled WGS sequence"/>
</dbReference>
<evidence type="ECO:0000256" key="2">
    <source>
        <dbReference type="ARBA" id="ARBA00022643"/>
    </source>
</evidence>
<protein>
    <submittedName>
        <fullName evidence="4">Flavodoxin family protein</fullName>
    </submittedName>
</protein>
<organism evidence="4 5">
    <name type="scientific">Caproiciproducens galactitolivorans</name>
    <dbReference type="NCBI Taxonomy" id="642589"/>
    <lineage>
        <taxon>Bacteria</taxon>
        <taxon>Bacillati</taxon>
        <taxon>Bacillota</taxon>
        <taxon>Clostridia</taxon>
        <taxon>Eubacteriales</taxon>
        <taxon>Acutalibacteraceae</taxon>
        <taxon>Caproiciproducens</taxon>
    </lineage>
</organism>
<gene>
    <name evidence="4" type="ORF">OUY18_01555</name>
</gene>
<dbReference type="InterPro" id="IPR005025">
    <property type="entry name" value="FMN_Rdtase-like_dom"/>
</dbReference>
<dbReference type="Pfam" id="PF03358">
    <property type="entry name" value="FMN_red"/>
    <property type="match status" value="1"/>
</dbReference>